<feature type="transmembrane region" description="Helical" evidence="7">
    <location>
        <begin position="52"/>
        <end position="70"/>
    </location>
</feature>
<protein>
    <submittedName>
        <fullName evidence="8">Branched-chain amino acid ABC transporter permease</fullName>
    </submittedName>
</protein>
<proteinExistence type="predicted"/>
<name>A0A557ZZV4_9PSEU</name>
<dbReference type="InterPro" id="IPR043428">
    <property type="entry name" value="LivM-like"/>
</dbReference>
<comment type="subcellular location">
    <subcellularLocation>
        <location evidence="1">Cell membrane</location>
        <topology evidence="1">Multi-pass membrane protein</topology>
    </subcellularLocation>
</comment>
<dbReference type="OrthoDB" id="9814461at2"/>
<keyword evidence="2" id="KW-1003">Cell membrane</keyword>
<evidence type="ECO:0000256" key="2">
    <source>
        <dbReference type="ARBA" id="ARBA00022475"/>
    </source>
</evidence>
<feature type="transmembrane region" description="Helical" evidence="7">
    <location>
        <begin position="178"/>
        <end position="197"/>
    </location>
</feature>
<evidence type="ECO:0000256" key="6">
    <source>
        <dbReference type="SAM" id="MobiDB-lite"/>
    </source>
</evidence>
<dbReference type="Pfam" id="PF02653">
    <property type="entry name" value="BPD_transp_2"/>
    <property type="match status" value="1"/>
</dbReference>
<dbReference type="PANTHER" id="PTHR30482:SF10">
    <property type="entry name" value="HIGH-AFFINITY BRANCHED-CHAIN AMINO ACID TRANSPORT PROTEIN BRAE"/>
    <property type="match status" value="1"/>
</dbReference>
<evidence type="ECO:0000256" key="7">
    <source>
        <dbReference type="SAM" id="Phobius"/>
    </source>
</evidence>
<keyword evidence="3 7" id="KW-0812">Transmembrane</keyword>
<keyword evidence="4 7" id="KW-1133">Transmembrane helix</keyword>
<comment type="caution">
    <text evidence="8">The sequence shown here is derived from an EMBL/GenBank/DDBJ whole genome shotgun (WGS) entry which is preliminary data.</text>
</comment>
<keyword evidence="5 7" id="KW-0472">Membrane</keyword>
<dbReference type="Proteomes" id="UP000318578">
    <property type="component" value="Unassembled WGS sequence"/>
</dbReference>
<feature type="region of interest" description="Disordered" evidence="6">
    <location>
        <begin position="1"/>
        <end position="23"/>
    </location>
</feature>
<feature type="transmembrane region" description="Helical" evidence="7">
    <location>
        <begin position="306"/>
        <end position="329"/>
    </location>
</feature>
<reference evidence="8 9" key="1">
    <citation type="submission" date="2019-07" db="EMBL/GenBank/DDBJ databases">
        <title>New species of Amycolatopsis and Streptomyces.</title>
        <authorList>
            <person name="Duangmal K."/>
            <person name="Teo W.F.A."/>
            <person name="Lipun K."/>
        </authorList>
    </citation>
    <scope>NUCLEOTIDE SEQUENCE [LARGE SCALE GENOMIC DNA]</scope>
    <source>
        <strain evidence="8 9">JCM 30562</strain>
    </source>
</reference>
<evidence type="ECO:0000256" key="3">
    <source>
        <dbReference type="ARBA" id="ARBA00022692"/>
    </source>
</evidence>
<evidence type="ECO:0000313" key="8">
    <source>
        <dbReference type="EMBL" id="TVT17521.1"/>
    </source>
</evidence>
<dbReference type="GO" id="GO:0015658">
    <property type="term" value="F:branched-chain amino acid transmembrane transporter activity"/>
    <property type="evidence" value="ECO:0007669"/>
    <property type="project" value="InterPro"/>
</dbReference>
<evidence type="ECO:0000256" key="4">
    <source>
        <dbReference type="ARBA" id="ARBA00022989"/>
    </source>
</evidence>
<dbReference type="RefSeq" id="WP_144643495.1">
    <property type="nucleotide sequence ID" value="NZ_BNAX01000029.1"/>
</dbReference>
<evidence type="ECO:0000313" key="9">
    <source>
        <dbReference type="Proteomes" id="UP000318578"/>
    </source>
</evidence>
<dbReference type="InterPro" id="IPR001851">
    <property type="entry name" value="ABC_transp_permease"/>
</dbReference>
<accession>A0A557ZZV4</accession>
<feature type="compositionally biased region" description="Polar residues" evidence="6">
    <location>
        <begin position="1"/>
        <end position="11"/>
    </location>
</feature>
<feature type="transmembrane region" description="Helical" evidence="7">
    <location>
        <begin position="106"/>
        <end position="125"/>
    </location>
</feature>
<gene>
    <name evidence="8" type="ORF">FNH06_31030</name>
</gene>
<keyword evidence="9" id="KW-1185">Reference proteome</keyword>
<evidence type="ECO:0000256" key="1">
    <source>
        <dbReference type="ARBA" id="ARBA00004651"/>
    </source>
</evidence>
<feature type="transmembrane region" description="Helical" evidence="7">
    <location>
        <begin position="228"/>
        <end position="250"/>
    </location>
</feature>
<feature type="transmembrane region" description="Helical" evidence="7">
    <location>
        <begin position="82"/>
        <end position="100"/>
    </location>
</feature>
<dbReference type="CDD" id="cd06581">
    <property type="entry name" value="TM_PBP1_LivM_like"/>
    <property type="match status" value="1"/>
</dbReference>
<dbReference type="EMBL" id="VJZA01000077">
    <property type="protein sequence ID" value="TVT17521.1"/>
    <property type="molecule type" value="Genomic_DNA"/>
</dbReference>
<feature type="transmembrane region" description="Helical" evidence="7">
    <location>
        <begin position="130"/>
        <end position="150"/>
    </location>
</feature>
<sequence length="339" mass="34544">MTVSHTESPTTAGKPAAPRTGLTSRGSRALAGVGALVVAVALPFAAPGLTGLLVVAAIFFLVVLGLTLLMGHAGQVSLGQTLFMAIGGYGAGALTLSWHWPTVLAALAAAALSALVALALGRLFLRLRGYYFALATLGLAVATQSLASAWTGLTGGPSGMVAIPSLRLGGYTVFSDRANYFVLLVAGVLAAAFIANVKRAQTGRVLTAIGNDPGAAAMLGINTARYKTMAFVVSAVLASLAGSMYAFYLRFMSPDVLGVTVALSIVIMLALGGARTLVGPLLGALVIQGLPIAGQSFALWEPLVAGVLLIVVMTYLPRGIWGAFTGYLGRLASRKDAAR</sequence>
<organism evidence="8 9">
    <name type="scientific">Amycolatopsis acidiphila</name>
    <dbReference type="NCBI Taxonomy" id="715473"/>
    <lineage>
        <taxon>Bacteria</taxon>
        <taxon>Bacillati</taxon>
        <taxon>Actinomycetota</taxon>
        <taxon>Actinomycetes</taxon>
        <taxon>Pseudonocardiales</taxon>
        <taxon>Pseudonocardiaceae</taxon>
        <taxon>Amycolatopsis</taxon>
    </lineage>
</organism>
<dbReference type="AlphaFoldDB" id="A0A557ZZV4"/>
<dbReference type="PANTHER" id="PTHR30482">
    <property type="entry name" value="HIGH-AFFINITY BRANCHED-CHAIN AMINO ACID TRANSPORT SYSTEM PERMEASE"/>
    <property type="match status" value="1"/>
</dbReference>
<dbReference type="GO" id="GO:0005886">
    <property type="term" value="C:plasma membrane"/>
    <property type="evidence" value="ECO:0007669"/>
    <property type="project" value="UniProtKB-SubCell"/>
</dbReference>
<feature type="transmembrane region" description="Helical" evidence="7">
    <location>
        <begin position="29"/>
        <end position="46"/>
    </location>
</feature>
<evidence type="ECO:0000256" key="5">
    <source>
        <dbReference type="ARBA" id="ARBA00023136"/>
    </source>
</evidence>